<evidence type="ECO:0000313" key="2">
    <source>
        <dbReference type="Proteomes" id="UP000035682"/>
    </source>
</evidence>
<evidence type="ECO:0000313" key="3">
    <source>
        <dbReference type="WBParaSite" id="SRAE_X000240200.1"/>
    </source>
</evidence>
<dbReference type="AlphaFoldDB" id="A0A090KZN4"/>
<reference evidence="1" key="1">
    <citation type="submission" date="2014-09" db="EMBL/GenBank/DDBJ databases">
        <authorList>
            <person name="Aslett A.Martin."/>
        </authorList>
    </citation>
    <scope>NUCLEOTIDE SEQUENCE</scope>
    <source>
        <strain evidence="1">ED321 Heterogonic</strain>
    </source>
</reference>
<organism evidence="1">
    <name type="scientific">Strongyloides ratti</name>
    <name type="common">Parasitic roundworm</name>
    <dbReference type="NCBI Taxonomy" id="34506"/>
    <lineage>
        <taxon>Eukaryota</taxon>
        <taxon>Metazoa</taxon>
        <taxon>Ecdysozoa</taxon>
        <taxon>Nematoda</taxon>
        <taxon>Chromadorea</taxon>
        <taxon>Rhabditida</taxon>
        <taxon>Tylenchina</taxon>
        <taxon>Panagrolaimomorpha</taxon>
        <taxon>Strongyloidoidea</taxon>
        <taxon>Strongyloididae</taxon>
        <taxon>Strongyloides</taxon>
    </lineage>
</organism>
<proteinExistence type="predicted"/>
<dbReference type="RefSeq" id="XP_024499878.1">
    <property type="nucleotide sequence ID" value="XM_024645613.1"/>
</dbReference>
<reference evidence="2" key="2">
    <citation type="submission" date="2014-09" db="EMBL/GenBank/DDBJ databases">
        <authorList>
            <person name="Martin A.A."/>
        </authorList>
    </citation>
    <scope>NUCLEOTIDE SEQUENCE</scope>
    <source>
        <strain evidence="2">ED321</strain>
    </source>
</reference>
<reference evidence="3" key="3">
    <citation type="submission" date="2020-12" db="UniProtKB">
        <authorList>
            <consortium name="WormBaseParasite"/>
        </authorList>
    </citation>
    <scope>IDENTIFICATION</scope>
</reference>
<accession>A0A090KZN4</accession>
<gene>
    <name evidence="1 3 4" type="ORF">SRAE_X000240200</name>
</gene>
<keyword evidence="2" id="KW-1185">Reference proteome</keyword>
<dbReference type="WormBase" id="SRAE_X000240200">
    <property type="protein sequence ID" value="SRP03921"/>
    <property type="gene ID" value="WBGene00267988"/>
</dbReference>
<dbReference type="GeneID" id="36385482"/>
<sequence>MGTSKYGLRMELMKSKYNKTCSPPGATRTCGQFTASDQFAKKSLDEWKLMVSSGRREICEAGELGFVVSLDGPVR</sequence>
<protein>
    <submittedName>
        <fullName evidence="1 3">Uncharacterized protein</fullName>
    </submittedName>
</protein>
<evidence type="ECO:0000313" key="1">
    <source>
        <dbReference type="EMBL" id="CEF60669.1"/>
    </source>
</evidence>
<dbReference type="WBParaSite" id="SRAE_X000240200.1">
    <property type="protein sequence ID" value="SRAE_X000240200.1"/>
    <property type="gene ID" value="WBGene00267988"/>
</dbReference>
<dbReference type="Proteomes" id="UP000035682">
    <property type="component" value="Unplaced"/>
</dbReference>
<dbReference type="EMBL" id="LN609400">
    <property type="protein sequence ID" value="CEF60669.1"/>
    <property type="molecule type" value="Genomic_DNA"/>
</dbReference>
<evidence type="ECO:0000313" key="4">
    <source>
        <dbReference type="WormBase" id="SRAE_X000240200"/>
    </source>
</evidence>
<dbReference type="CTD" id="36385482"/>
<name>A0A090KZN4_STRRB</name>